<keyword evidence="4 7" id="KW-0812">Transmembrane</keyword>
<evidence type="ECO:0000256" key="7">
    <source>
        <dbReference type="PROSITE-ProRule" id="PRU01360"/>
    </source>
</evidence>
<comment type="subcellular location">
    <subcellularLocation>
        <location evidence="1 7">Cell outer membrane</location>
        <topology evidence="1 7">Multi-pass membrane protein</topology>
    </subcellularLocation>
</comment>
<accession>D1W1S7</accession>
<dbReference type="GO" id="GO:0009279">
    <property type="term" value="C:cell outer membrane"/>
    <property type="evidence" value="ECO:0007669"/>
    <property type="project" value="UniProtKB-SubCell"/>
</dbReference>
<dbReference type="NCBIfam" id="TIGR04057">
    <property type="entry name" value="SusC_RagA_signa"/>
    <property type="match status" value="1"/>
</dbReference>
<dbReference type="Gene3D" id="2.40.170.20">
    <property type="entry name" value="TonB-dependent receptor, beta-barrel domain"/>
    <property type="match status" value="1"/>
</dbReference>
<dbReference type="EMBL" id="ADEF01000066">
    <property type="protein sequence ID" value="EFA96615.1"/>
    <property type="molecule type" value="Genomic_DNA"/>
</dbReference>
<dbReference type="Gene3D" id="2.170.130.10">
    <property type="entry name" value="TonB-dependent receptor, plug domain"/>
    <property type="match status" value="1"/>
</dbReference>
<evidence type="ECO:0000256" key="6">
    <source>
        <dbReference type="ARBA" id="ARBA00023237"/>
    </source>
</evidence>
<dbReference type="SUPFAM" id="SSF49464">
    <property type="entry name" value="Carboxypeptidase regulatory domain-like"/>
    <property type="match status" value="1"/>
</dbReference>
<feature type="domain" description="TonB-dependent receptor plug" evidence="8">
    <location>
        <begin position="164"/>
        <end position="285"/>
    </location>
</feature>
<dbReference type="InterPro" id="IPR008969">
    <property type="entry name" value="CarboxyPept-like_regulatory"/>
</dbReference>
<evidence type="ECO:0000256" key="5">
    <source>
        <dbReference type="ARBA" id="ARBA00023136"/>
    </source>
</evidence>
<dbReference type="Pfam" id="PF07715">
    <property type="entry name" value="Plug"/>
    <property type="match status" value="1"/>
</dbReference>
<dbReference type="Gene3D" id="2.60.40.1120">
    <property type="entry name" value="Carboxypeptidase-like, regulatory domain"/>
    <property type="match status" value="1"/>
</dbReference>
<keyword evidence="2 7" id="KW-0813">Transport</keyword>
<dbReference type="eggNOG" id="COG4771">
    <property type="taxonomic scope" value="Bacteria"/>
</dbReference>
<dbReference type="InterPro" id="IPR039426">
    <property type="entry name" value="TonB-dep_rcpt-like"/>
</dbReference>
<evidence type="ECO:0000259" key="8">
    <source>
        <dbReference type="Pfam" id="PF07715"/>
    </source>
</evidence>
<organism evidence="9 10">
    <name type="scientific">Hoylesella timonensis CRIS 5C-B1</name>
    <dbReference type="NCBI Taxonomy" id="679189"/>
    <lineage>
        <taxon>Bacteria</taxon>
        <taxon>Pseudomonadati</taxon>
        <taxon>Bacteroidota</taxon>
        <taxon>Bacteroidia</taxon>
        <taxon>Bacteroidales</taxon>
        <taxon>Prevotellaceae</taxon>
        <taxon>Hoylesella</taxon>
    </lineage>
</organism>
<evidence type="ECO:0000256" key="4">
    <source>
        <dbReference type="ARBA" id="ARBA00022692"/>
    </source>
</evidence>
<keyword evidence="5 7" id="KW-0472">Membrane</keyword>
<evidence type="ECO:0000256" key="3">
    <source>
        <dbReference type="ARBA" id="ARBA00022452"/>
    </source>
</evidence>
<dbReference type="InterPro" id="IPR036942">
    <property type="entry name" value="Beta-barrel_TonB_sf"/>
</dbReference>
<gene>
    <name evidence="9" type="ORF">HMPREF9019_0366</name>
</gene>
<evidence type="ECO:0000313" key="10">
    <source>
        <dbReference type="Proteomes" id="UP000004001"/>
    </source>
</evidence>
<dbReference type="InterPro" id="IPR012910">
    <property type="entry name" value="Plug_dom"/>
</dbReference>
<dbReference type="SUPFAM" id="SSF56935">
    <property type="entry name" value="Porins"/>
    <property type="match status" value="1"/>
</dbReference>
<keyword evidence="3 7" id="KW-1134">Transmembrane beta strand</keyword>
<dbReference type="NCBIfam" id="TIGR04056">
    <property type="entry name" value="OMP_RagA_SusC"/>
    <property type="match status" value="1"/>
</dbReference>
<name>D1W1S7_9BACT</name>
<evidence type="ECO:0000313" key="9">
    <source>
        <dbReference type="EMBL" id="EFA96615.1"/>
    </source>
</evidence>
<dbReference type="PROSITE" id="PS52016">
    <property type="entry name" value="TONB_DEPENDENT_REC_3"/>
    <property type="match status" value="1"/>
</dbReference>
<keyword evidence="6 7" id="KW-0998">Cell outer membrane</keyword>
<comment type="caution">
    <text evidence="9">The sequence shown here is derived from an EMBL/GenBank/DDBJ whole genome shotgun (WGS) entry which is preliminary data.</text>
</comment>
<protein>
    <submittedName>
        <fullName evidence="9">TonB-linked outer membrane protein, SusC/RagA family</fullName>
    </submittedName>
</protein>
<dbReference type="AlphaFoldDB" id="D1W1S7"/>
<sequence length="1048" mass="117259">MLKIKKWTLSSVNLYLRFYNNQNNMNRILPSKTICTLLTMLLSGNILLALSTVTSPSTREKIIMSTQQDVTCTGIVSDVHGEPITGASVVSNDKKWKTITDFDGKFSLKSVPINTIFTVSYLGFETVTVKWQGKPITITLKETNEALNEVVVTALGIKRAAKALSYNVQELAGEKLNTVKDANFMNSLSGKVAGVNINASSAGIGGATRVVMRGIKSIAHDNNALYVIDGVPISNHNDGGSGGMYAAQPTGEGISDLNADDIESMSVLSGPAAAALYGSSAANGVILITTKKGAEGITRLEVSNSTTFSNPFIMPEFQDTYSNRPGEFKSWGKKGTLYSMNPADFFNTGTNLINSVTFTTGTKKNQTFASASLNNAAGILPNNTYNRYNFTIRNTTKFLNDKLTLDVGANYVRQNQKNMMAQGEYWNPLLALYLFPRGEDFDELRQYEIYDPVRRISIQNWTWGDQGHLLENPYWQMHRKDRTQQHDRYMLNANLTYDVMKWLSISGRIRMDNQHNNNETKYHATTNQWWTQGSQKGLYGYGRGDNRQIYGDLMANVNKNWNETYSLSSTLGTSFKDYRTNYEGYSGPLRDMPNVFNAYNIDTQLGTPGISHAQLREYAIFASAELGWRSMVYLTMTARNEWSSTLSNTSQMSYFFPSVGISGIISQMVKLPKTINYLKARISWADVGSPLPMNLTEQAYTWNPNSKTWDAPNYRPVNKLYPEKTTSWEAGINTKLFDNTLSLDATWYLSDTKKQTFNVQTSAASGYSSMYIQTGNVRNWGMEFALGYQQHFGLLDWESNLTYSFNRNKITELVKDYYDEVTNEHYHLDYLNQSNVRLVVGGTMGDIYAGSDFKRDPEGNIWVDPSTGNVVKENLEQPVKIGSVLPDGNLGWRNSITIKGVNLTALLTARFGGHVLSVTQSILDEYGVSKTSAIARDNGGIQVNRGRIDPEKYYTAVAGREPIAQEYLYSATNVRLQEFSVGYTIPKTWLLNTCSANISLIARNLWMIYCKAPFDPESTASTGTYMQGYDYFMQPSMRSIGFSVKLKF</sequence>
<evidence type="ECO:0000256" key="1">
    <source>
        <dbReference type="ARBA" id="ARBA00004571"/>
    </source>
</evidence>
<comment type="similarity">
    <text evidence="7">Belongs to the TonB-dependent receptor family.</text>
</comment>
<dbReference type="InterPro" id="IPR023996">
    <property type="entry name" value="TonB-dep_OMP_SusC/RagA"/>
</dbReference>
<reference evidence="9 10" key="1">
    <citation type="submission" date="2009-12" db="EMBL/GenBank/DDBJ databases">
        <title>Genome Sequence of Prevotella timonensis CRIS 5C-B1.</title>
        <authorList>
            <person name="Durkin A.S."/>
            <person name="Madupu R."/>
            <person name="Torralba M."/>
            <person name="Methe B."/>
            <person name="Sutton G."/>
            <person name="Strausberg R.L."/>
            <person name="Nelson K.E."/>
        </authorList>
    </citation>
    <scope>NUCLEOTIDE SEQUENCE [LARGE SCALE GENOMIC DNA]</scope>
    <source>
        <strain evidence="9 10">CRIS 5C-B1</strain>
    </source>
</reference>
<dbReference type="InterPro" id="IPR037066">
    <property type="entry name" value="Plug_dom_sf"/>
</dbReference>
<evidence type="ECO:0000256" key="2">
    <source>
        <dbReference type="ARBA" id="ARBA00022448"/>
    </source>
</evidence>
<dbReference type="InterPro" id="IPR023997">
    <property type="entry name" value="TonB-dep_OMP_SusC/RagA_CS"/>
</dbReference>
<dbReference type="Pfam" id="PF13715">
    <property type="entry name" value="CarbopepD_reg_2"/>
    <property type="match status" value="1"/>
</dbReference>
<dbReference type="Proteomes" id="UP000004001">
    <property type="component" value="Unassembled WGS sequence"/>
</dbReference>
<keyword evidence="10" id="KW-1185">Reference proteome</keyword>
<proteinExistence type="inferred from homology"/>